<reference evidence="3" key="1">
    <citation type="submission" date="2015-12" db="EMBL/GenBank/DDBJ databases">
        <title>Update maize B73 reference genome by single molecule sequencing technologies.</title>
        <authorList>
            <consortium name="Maize Genome Sequencing Project"/>
            <person name="Ware D."/>
        </authorList>
    </citation>
    <scope>NUCLEOTIDE SEQUENCE [LARGE SCALE GENOMIC DNA]</scope>
    <source>
        <strain evidence="3">cv. B73</strain>
    </source>
</reference>
<evidence type="ECO:0000256" key="1">
    <source>
        <dbReference type="SAM" id="MobiDB-lite"/>
    </source>
</evidence>
<dbReference type="EnsemblPlants" id="Zm00001eb014530_T001">
    <property type="protein sequence ID" value="Zm00001eb014530_P001"/>
    <property type="gene ID" value="Zm00001eb014530"/>
</dbReference>
<dbReference type="InParanoid" id="A0A804LJ02"/>
<organism evidence="2 3">
    <name type="scientific">Zea mays</name>
    <name type="common">Maize</name>
    <dbReference type="NCBI Taxonomy" id="4577"/>
    <lineage>
        <taxon>Eukaryota</taxon>
        <taxon>Viridiplantae</taxon>
        <taxon>Streptophyta</taxon>
        <taxon>Embryophyta</taxon>
        <taxon>Tracheophyta</taxon>
        <taxon>Spermatophyta</taxon>
        <taxon>Magnoliopsida</taxon>
        <taxon>Liliopsida</taxon>
        <taxon>Poales</taxon>
        <taxon>Poaceae</taxon>
        <taxon>PACMAD clade</taxon>
        <taxon>Panicoideae</taxon>
        <taxon>Andropogonodae</taxon>
        <taxon>Andropogoneae</taxon>
        <taxon>Tripsacinae</taxon>
        <taxon>Zea</taxon>
    </lineage>
</organism>
<feature type="region of interest" description="Disordered" evidence="1">
    <location>
        <begin position="20"/>
        <end position="42"/>
    </location>
</feature>
<dbReference type="Proteomes" id="UP000007305">
    <property type="component" value="Chromosome 1"/>
</dbReference>
<accession>A0A804LJ02</accession>
<feature type="region of interest" description="Disordered" evidence="1">
    <location>
        <begin position="241"/>
        <end position="282"/>
    </location>
</feature>
<keyword evidence="3" id="KW-1185">Reference proteome</keyword>
<evidence type="ECO:0000313" key="3">
    <source>
        <dbReference type="Proteomes" id="UP000007305"/>
    </source>
</evidence>
<reference evidence="2" key="2">
    <citation type="submission" date="2019-07" db="EMBL/GenBank/DDBJ databases">
        <authorList>
            <person name="Seetharam A."/>
            <person name="Woodhouse M."/>
            <person name="Cannon E."/>
        </authorList>
    </citation>
    <scope>NUCLEOTIDE SEQUENCE [LARGE SCALE GENOMIC DNA]</scope>
    <source>
        <strain evidence="2">cv. B73</strain>
    </source>
</reference>
<proteinExistence type="predicted"/>
<feature type="compositionally biased region" description="Low complexity" evidence="1">
    <location>
        <begin position="27"/>
        <end position="36"/>
    </location>
</feature>
<evidence type="ECO:0000313" key="2">
    <source>
        <dbReference type="EnsemblPlants" id="Zm00001eb014530_P001"/>
    </source>
</evidence>
<protein>
    <submittedName>
        <fullName evidence="2">Uncharacterized protein</fullName>
    </submittedName>
</protein>
<name>A0A804LJ02_MAIZE</name>
<dbReference type="AlphaFoldDB" id="A0A804LJ02"/>
<reference evidence="2" key="3">
    <citation type="submission" date="2021-05" db="UniProtKB">
        <authorList>
            <consortium name="EnsemblPlants"/>
        </authorList>
    </citation>
    <scope>IDENTIFICATION</scope>
    <source>
        <strain evidence="2">cv. B73</strain>
    </source>
</reference>
<dbReference type="Gramene" id="Zm00001eb014530_T001">
    <property type="protein sequence ID" value="Zm00001eb014530_P001"/>
    <property type="gene ID" value="Zm00001eb014530"/>
</dbReference>
<sequence length="337" mass="38341">MLVLRRVQRLQPHLILTRKNRRKKTTKTIPRPTPSRSAHGSEEAMELYQKKSQLGGRLLGQIALLDGPQAGLPPLARQLPAQERQAVLLEPFRPRRRLRVVLVLRGGLSGRLLLRRLLGGSCLRLLALLGRRQLAPEAPHRSGPRRRQRAARLLGRHLAPRGRQQDVHPAGAEHVVGRQRRDLGPAALLLLLMMMALPPGQRLEHARVDDEVARVVHHELRHGHRLAERPHAAVRHHQLPAAAARRRGTRDQVAHFTLSPRPSGSRPIAPRRQHSRAERSHTGRGCEWRSGWLRGGRVGRRRVWVWLLKRLAGAKNSWRFPFLLVAYSHSTLLRVKQ</sequence>